<name>A0A699YG05_HAELA</name>
<reference evidence="3 4" key="1">
    <citation type="submission" date="2020-02" db="EMBL/GenBank/DDBJ databases">
        <title>Draft genome sequence of Haematococcus lacustris strain NIES-144.</title>
        <authorList>
            <person name="Morimoto D."/>
            <person name="Nakagawa S."/>
            <person name="Yoshida T."/>
            <person name="Sawayama S."/>
        </authorList>
    </citation>
    <scope>NUCLEOTIDE SEQUENCE [LARGE SCALE GENOMIC DNA]</scope>
    <source>
        <strain evidence="3 4">NIES-144</strain>
    </source>
</reference>
<dbReference type="Pfam" id="PF01399">
    <property type="entry name" value="PCI"/>
    <property type="match status" value="1"/>
</dbReference>
<dbReference type="Pfam" id="PF18005">
    <property type="entry name" value="eIF3m_C_helix"/>
    <property type="match status" value="1"/>
</dbReference>
<comment type="similarity">
    <text evidence="1">Belongs to the CSN7/EIF3M family. CSN7 subfamily.</text>
</comment>
<protein>
    <submittedName>
        <fullName evidence="3">PCI domain-containing protein</fullName>
    </submittedName>
</protein>
<sequence>MDSTSDEESFVAVADFVATLMNEGQAKTALAENTGSKFLEECTALLAESRFDQYLSKMLLQLDLMFSKSSDKGTSALLGAEADSKQAAHLNTKWSFIADAECVANVLVHCIQRVPAEKVAPAVQAFAAALVAKVCPLVWLQMVVQAVVGRSAWLQLIAIIIICVTWYSPCSWLCRRCRLDPAWLQVDERAEERLGALLNLYGALQAHHTEQRKVLLAAADYARRGPRLAAMLVPAVRGKSNDWVAQWGLDEAQTRELLIALATLVKEYQRLVTAALGLCPAGDTAAITQLRVMAIAAITDFVRNTTLFQADFAASPAVQALANEPATQQVHALFTSMLSGDLASFRAAATTAALEAAGTNADAALSKARMLALLALCGKSSQAEVSYAEVEKALDVPPEAVEFWIVKAIGAKLLEAKIDQVHGVIAVSRCTQRTFGKPEWGMLRTQLDSWIAALKGVQSTIAAHTGNGAAATAALETGMSTLTTTVR</sequence>
<dbReference type="SMART" id="SM00088">
    <property type="entry name" value="PINT"/>
    <property type="match status" value="1"/>
</dbReference>
<proteinExistence type="inferred from homology"/>
<dbReference type="InterPro" id="IPR040750">
    <property type="entry name" value="eIF3m_C_helix"/>
</dbReference>
<dbReference type="GO" id="GO:0005852">
    <property type="term" value="C:eukaryotic translation initiation factor 3 complex"/>
    <property type="evidence" value="ECO:0007669"/>
    <property type="project" value="TreeGrafter"/>
</dbReference>
<dbReference type="SUPFAM" id="SSF46785">
    <property type="entry name" value="Winged helix' DNA-binding domain"/>
    <property type="match status" value="1"/>
</dbReference>
<feature type="non-terminal residue" evidence="3">
    <location>
        <position position="1"/>
    </location>
</feature>
<dbReference type="EMBL" id="BLLF01000013">
    <property type="protein sequence ID" value="GFH05894.1"/>
    <property type="molecule type" value="Genomic_DNA"/>
</dbReference>
<dbReference type="InterPro" id="IPR036390">
    <property type="entry name" value="WH_DNA-bd_sf"/>
</dbReference>
<dbReference type="InterPro" id="IPR000717">
    <property type="entry name" value="PCI_dom"/>
</dbReference>
<dbReference type="InterPro" id="IPR045237">
    <property type="entry name" value="COPS7/eIF3m"/>
</dbReference>
<gene>
    <name evidence="3" type="ORF">HaLaN_00435</name>
</gene>
<evidence type="ECO:0000313" key="4">
    <source>
        <dbReference type="Proteomes" id="UP000485058"/>
    </source>
</evidence>
<evidence type="ECO:0000256" key="1">
    <source>
        <dbReference type="ARBA" id="ARBA00008482"/>
    </source>
</evidence>
<organism evidence="3 4">
    <name type="scientific">Haematococcus lacustris</name>
    <name type="common">Green alga</name>
    <name type="synonym">Haematococcus pluvialis</name>
    <dbReference type="NCBI Taxonomy" id="44745"/>
    <lineage>
        <taxon>Eukaryota</taxon>
        <taxon>Viridiplantae</taxon>
        <taxon>Chlorophyta</taxon>
        <taxon>core chlorophytes</taxon>
        <taxon>Chlorophyceae</taxon>
        <taxon>CS clade</taxon>
        <taxon>Chlamydomonadales</taxon>
        <taxon>Haematococcaceae</taxon>
        <taxon>Haematococcus</taxon>
    </lineage>
</organism>
<feature type="domain" description="PCI" evidence="2">
    <location>
        <begin position="256"/>
        <end position="432"/>
    </location>
</feature>
<evidence type="ECO:0000313" key="3">
    <source>
        <dbReference type="EMBL" id="GFH05894.1"/>
    </source>
</evidence>
<comment type="caution">
    <text evidence="3">The sequence shown here is derived from an EMBL/GenBank/DDBJ whole genome shotgun (WGS) entry which is preliminary data.</text>
</comment>
<evidence type="ECO:0000259" key="2">
    <source>
        <dbReference type="PROSITE" id="PS50250"/>
    </source>
</evidence>
<dbReference type="PANTHER" id="PTHR15350:SF2">
    <property type="entry name" value="EUKARYOTIC TRANSLATION INITIATION FACTOR 3 SUBUNIT M"/>
    <property type="match status" value="1"/>
</dbReference>
<keyword evidence="4" id="KW-1185">Reference proteome</keyword>
<accession>A0A699YG05</accession>
<dbReference type="GO" id="GO:0002183">
    <property type="term" value="P:cytoplasmic translational initiation"/>
    <property type="evidence" value="ECO:0007669"/>
    <property type="project" value="TreeGrafter"/>
</dbReference>
<dbReference type="PROSITE" id="PS50250">
    <property type="entry name" value="PCI"/>
    <property type="match status" value="1"/>
</dbReference>
<dbReference type="PANTHER" id="PTHR15350">
    <property type="entry name" value="COP9 SIGNALOSOME COMPLEX SUBUNIT 7/DENDRITIC CELL PROTEIN GA17"/>
    <property type="match status" value="1"/>
</dbReference>
<dbReference type="AlphaFoldDB" id="A0A699YG05"/>
<dbReference type="Proteomes" id="UP000485058">
    <property type="component" value="Unassembled WGS sequence"/>
</dbReference>